<sequence>MRIVEIGIDDLEVRTELSRSGSAKQFEDRLTSSIEEIGLAEPLKVAPIPGDRYLVIDGAMRLRAIQAIREKDPGRFSTVSAYILDYDRRFELRYQSDIYQDLLPSQLAELVEHLHRTEHVRKIDIARFIGVSPATLRNYTGLWRLLQRGGLFAKIVELMDVEVVPSSNPYAWLRLTAAGLRKVLQDNFSDGERAEDWIDRCVTAARTGDTVRFPIKFVESVTDALPPECYREGEEVRTVKRDLGLRRGVKRVDSKPKTAPDFSDALRNVARVSRRSPEPVLRTAARALQEYLQ</sequence>
<name>A0A852Z4C9_9ACTN</name>
<comment type="caution">
    <text evidence="2">The sequence shown here is derived from an EMBL/GenBank/DDBJ whole genome shotgun (WGS) entry which is preliminary data.</text>
</comment>
<dbReference type="Gene3D" id="3.90.1530.10">
    <property type="entry name" value="Conserved hypothetical protein from pyrococcus furiosus pfu- 392566-001, ParB domain"/>
    <property type="match status" value="1"/>
</dbReference>
<feature type="domain" description="ParB-like N-terminal" evidence="1">
    <location>
        <begin position="4"/>
        <end position="98"/>
    </location>
</feature>
<evidence type="ECO:0000313" key="2">
    <source>
        <dbReference type="EMBL" id="NYH88237.1"/>
    </source>
</evidence>
<accession>A0A852Z4C9</accession>
<dbReference type="SMART" id="SM00470">
    <property type="entry name" value="ParB"/>
    <property type="match status" value="1"/>
</dbReference>
<evidence type="ECO:0000259" key="1">
    <source>
        <dbReference type="SMART" id="SM00470"/>
    </source>
</evidence>
<dbReference type="InterPro" id="IPR036086">
    <property type="entry name" value="ParB/Sulfiredoxin_sf"/>
</dbReference>
<dbReference type="Pfam" id="PF02195">
    <property type="entry name" value="ParB_N"/>
    <property type="match status" value="1"/>
</dbReference>
<protein>
    <recommendedName>
        <fullName evidence="1">ParB-like N-terminal domain-containing protein</fullName>
    </recommendedName>
</protein>
<organism evidence="2 3">
    <name type="scientific">Actinopolymorpha rutila</name>
    <dbReference type="NCBI Taxonomy" id="446787"/>
    <lineage>
        <taxon>Bacteria</taxon>
        <taxon>Bacillati</taxon>
        <taxon>Actinomycetota</taxon>
        <taxon>Actinomycetes</taxon>
        <taxon>Propionibacteriales</taxon>
        <taxon>Actinopolymorphaceae</taxon>
        <taxon>Actinopolymorpha</taxon>
    </lineage>
</organism>
<dbReference type="CDD" id="cd16387">
    <property type="entry name" value="ParB_N_Srx"/>
    <property type="match status" value="1"/>
</dbReference>
<keyword evidence="3" id="KW-1185">Reference proteome</keyword>
<dbReference type="EMBL" id="JACBZH010000001">
    <property type="protein sequence ID" value="NYH88237.1"/>
    <property type="molecule type" value="Genomic_DNA"/>
</dbReference>
<dbReference type="InterPro" id="IPR003115">
    <property type="entry name" value="ParB_N"/>
</dbReference>
<evidence type="ECO:0000313" key="3">
    <source>
        <dbReference type="Proteomes" id="UP000579605"/>
    </source>
</evidence>
<reference evidence="2 3" key="1">
    <citation type="submission" date="2020-07" db="EMBL/GenBank/DDBJ databases">
        <title>Sequencing the genomes of 1000 actinobacteria strains.</title>
        <authorList>
            <person name="Klenk H.-P."/>
        </authorList>
    </citation>
    <scope>NUCLEOTIDE SEQUENCE [LARGE SCALE GENOMIC DNA]</scope>
    <source>
        <strain evidence="2 3">DSM 18448</strain>
    </source>
</reference>
<dbReference type="Proteomes" id="UP000579605">
    <property type="component" value="Unassembled WGS sequence"/>
</dbReference>
<gene>
    <name evidence="2" type="ORF">F4554_000875</name>
</gene>
<proteinExistence type="predicted"/>
<dbReference type="RefSeq" id="WP_179786172.1">
    <property type="nucleotide sequence ID" value="NZ_BAAARR010000004.1"/>
</dbReference>
<dbReference type="AlphaFoldDB" id="A0A852Z4C9"/>
<dbReference type="SUPFAM" id="SSF110849">
    <property type="entry name" value="ParB/Sulfiredoxin"/>
    <property type="match status" value="1"/>
</dbReference>